<dbReference type="Proteomes" id="UP001221898">
    <property type="component" value="Unassembled WGS sequence"/>
</dbReference>
<keyword evidence="3" id="KW-1185">Reference proteome</keyword>
<evidence type="ECO:0000313" key="3">
    <source>
        <dbReference type="Proteomes" id="UP001221898"/>
    </source>
</evidence>
<dbReference type="EMBL" id="JAINUG010000416">
    <property type="protein sequence ID" value="KAJ8372096.1"/>
    <property type="molecule type" value="Genomic_DNA"/>
</dbReference>
<gene>
    <name evidence="2" type="ORF">AAFF_G00294600</name>
</gene>
<dbReference type="AlphaFoldDB" id="A0AAD7R8X4"/>
<comment type="caution">
    <text evidence="2">The sequence shown here is derived from an EMBL/GenBank/DDBJ whole genome shotgun (WGS) entry which is preliminary data.</text>
</comment>
<proteinExistence type="predicted"/>
<evidence type="ECO:0000313" key="2">
    <source>
        <dbReference type="EMBL" id="KAJ8372096.1"/>
    </source>
</evidence>
<evidence type="ECO:0000256" key="1">
    <source>
        <dbReference type="SAM" id="MobiDB-lite"/>
    </source>
</evidence>
<reference evidence="2" key="1">
    <citation type="journal article" date="2023" name="Science">
        <title>Genome structures resolve the early diversification of teleost fishes.</title>
        <authorList>
            <person name="Parey E."/>
            <person name="Louis A."/>
            <person name="Montfort J."/>
            <person name="Bouchez O."/>
            <person name="Roques C."/>
            <person name="Iampietro C."/>
            <person name="Lluch J."/>
            <person name="Castinel A."/>
            <person name="Donnadieu C."/>
            <person name="Desvignes T."/>
            <person name="Floi Bucao C."/>
            <person name="Jouanno E."/>
            <person name="Wen M."/>
            <person name="Mejri S."/>
            <person name="Dirks R."/>
            <person name="Jansen H."/>
            <person name="Henkel C."/>
            <person name="Chen W.J."/>
            <person name="Zahm M."/>
            <person name="Cabau C."/>
            <person name="Klopp C."/>
            <person name="Thompson A.W."/>
            <person name="Robinson-Rechavi M."/>
            <person name="Braasch I."/>
            <person name="Lecointre G."/>
            <person name="Bobe J."/>
            <person name="Postlethwait J.H."/>
            <person name="Berthelot C."/>
            <person name="Roest Crollius H."/>
            <person name="Guiguen Y."/>
        </authorList>
    </citation>
    <scope>NUCLEOTIDE SEQUENCE</scope>
    <source>
        <strain evidence="2">NC1722</strain>
    </source>
</reference>
<accession>A0AAD7R8X4</accession>
<organism evidence="2 3">
    <name type="scientific">Aldrovandia affinis</name>
    <dbReference type="NCBI Taxonomy" id="143900"/>
    <lineage>
        <taxon>Eukaryota</taxon>
        <taxon>Metazoa</taxon>
        <taxon>Chordata</taxon>
        <taxon>Craniata</taxon>
        <taxon>Vertebrata</taxon>
        <taxon>Euteleostomi</taxon>
        <taxon>Actinopterygii</taxon>
        <taxon>Neopterygii</taxon>
        <taxon>Teleostei</taxon>
        <taxon>Notacanthiformes</taxon>
        <taxon>Halosauridae</taxon>
        <taxon>Aldrovandia</taxon>
    </lineage>
</organism>
<name>A0AAD7R8X4_9TELE</name>
<protein>
    <submittedName>
        <fullName evidence="2">Uncharacterized protein</fullName>
    </submittedName>
</protein>
<feature type="region of interest" description="Disordered" evidence="1">
    <location>
        <begin position="51"/>
        <end position="80"/>
    </location>
</feature>
<sequence length="105" mass="11202">MLAGSPISSRNTPINDGAERVDSLGLFACARFKKMFSALSSIFTSDERELGREGHMKSLRPAAQLGRDPQSQGNSVKDIGSVPNGLVFSAAGMWMGSTSRTPEEP</sequence>